<evidence type="ECO:0000256" key="2">
    <source>
        <dbReference type="ARBA" id="ARBA00022679"/>
    </source>
</evidence>
<feature type="domain" description="Glycosyltransferase subfamily 4-like N-terminal" evidence="4">
    <location>
        <begin position="7"/>
        <end position="187"/>
    </location>
</feature>
<dbReference type="Pfam" id="PF13692">
    <property type="entry name" value="Glyco_trans_1_4"/>
    <property type="match status" value="1"/>
</dbReference>
<dbReference type="KEGG" id="mhev:MHEL_16010"/>
<keyword evidence="1" id="KW-0328">Glycosyltransferase</keyword>
<evidence type="ECO:0000256" key="1">
    <source>
        <dbReference type="ARBA" id="ARBA00022676"/>
    </source>
</evidence>
<dbReference type="AlphaFoldDB" id="A0A7I7T2R9"/>
<feature type="region of interest" description="Disordered" evidence="3">
    <location>
        <begin position="189"/>
        <end position="208"/>
    </location>
</feature>
<dbReference type="Proteomes" id="UP000467148">
    <property type="component" value="Chromosome"/>
</dbReference>
<reference evidence="5 6" key="1">
    <citation type="journal article" date="2019" name="Emerg. Microbes Infect.">
        <title>Comprehensive subspecies identification of 175 nontuberculous mycobacteria species based on 7547 genomic profiles.</title>
        <authorList>
            <person name="Matsumoto Y."/>
            <person name="Kinjo T."/>
            <person name="Motooka D."/>
            <person name="Nabeya D."/>
            <person name="Jung N."/>
            <person name="Uechi K."/>
            <person name="Horii T."/>
            <person name="Iida T."/>
            <person name="Fujita J."/>
            <person name="Nakamura S."/>
        </authorList>
    </citation>
    <scope>NUCLEOTIDE SEQUENCE [LARGE SCALE GENOMIC DNA]</scope>
    <source>
        <strain evidence="5 6">JCM 30396</strain>
    </source>
</reference>
<evidence type="ECO:0000256" key="3">
    <source>
        <dbReference type="SAM" id="MobiDB-lite"/>
    </source>
</evidence>
<dbReference type="PANTHER" id="PTHR12526">
    <property type="entry name" value="GLYCOSYLTRANSFERASE"/>
    <property type="match status" value="1"/>
</dbReference>
<dbReference type="InterPro" id="IPR028098">
    <property type="entry name" value="Glyco_trans_4-like_N"/>
</dbReference>
<proteinExistence type="predicted"/>
<dbReference type="GO" id="GO:0016757">
    <property type="term" value="F:glycosyltransferase activity"/>
    <property type="evidence" value="ECO:0007669"/>
    <property type="project" value="UniProtKB-KW"/>
</dbReference>
<dbReference type="Pfam" id="PF13439">
    <property type="entry name" value="Glyco_transf_4"/>
    <property type="match status" value="1"/>
</dbReference>
<protein>
    <recommendedName>
        <fullName evidence="4">Glycosyltransferase subfamily 4-like N-terminal domain-containing protein</fullName>
    </recommendedName>
</protein>
<evidence type="ECO:0000259" key="4">
    <source>
        <dbReference type="Pfam" id="PF13439"/>
    </source>
</evidence>
<accession>A0A7I7T2R9</accession>
<keyword evidence="2" id="KW-0808">Transferase</keyword>
<keyword evidence="6" id="KW-1185">Reference proteome</keyword>
<organism evidence="5 6">
    <name type="scientific">Mycolicibacterium helvum</name>
    <dbReference type="NCBI Taxonomy" id="1534349"/>
    <lineage>
        <taxon>Bacteria</taxon>
        <taxon>Bacillati</taxon>
        <taxon>Actinomycetota</taxon>
        <taxon>Actinomycetes</taxon>
        <taxon>Mycobacteriales</taxon>
        <taxon>Mycobacteriaceae</taxon>
        <taxon>Mycolicibacterium</taxon>
    </lineage>
</organism>
<evidence type="ECO:0000313" key="6">
    <source>
        <dbReference type="Proteomes" id="UP000467148"/>
    </source>
</evidence>
<dbReference type="Gene3D" id="3.40.50.2000">
    <property type="entry name" value="Glycogen Phosphorylase B"/>
    <property type="match status" value="2"/>
</dbReference>
<dbReference type="PANTHER" id="PTHR12526:SF630">
    <property type="entry name" value="GLYCOSYLTRANSFERASE"/>
    <property type="match status" value="1"/>
</dbReference>
<name>A0A7I7T2R9_9MYCO</name>
<evidence type="ECO:0000313" key="5">
    <source>
        <dbReference type="EMBL" id="BBY63358.1"/>
    </source>
</evidence>
<gene>
    <name evidence="5" type="ORF">MHEL_16010</name>
</gene>
<dbReference type="EMBL" id="AP022596">
    <property type="protein sequence ID" value="BBY63358.1"/>
    <property type="molecule type" value="Genomic_DNA"/>
</dbReference>
<sequence>MPPSAQYGGAERVVGSFADELEQAGFTVHSSALKPRNADDAGPGHPIDNIYWPFDAERPVAAQRVLWHAIDTFVLASKSAVRKMVDELRPDVVITHNLRGWGYAPWVVAGERRIPLVHVVHDYGLICNSSTLWHAKVCTDICTACRPRLTMTRRRWPGGQLVGVSRAVVAEHARRGLPDFDDAAVIHPTAAAGDPQPSRQHRSSGVPNTVGYLGRVSEPKGVEVLLAAVDDGEKKLIVAGKGDPGYVDRLMTQTHDNVEWLGWADPQVLYDAIDVLVVPSVWLEPFGLVVVEAARAGVPVLIADRPGLVEAARAAAARYATFAADDVAALRQALNLPLSSYRVEPTTIDQSNIVELIKDLTSQGCAQ</sequence>
<dbReference type="SUPFAM" id="SSF53756">
    <property type="entry name" value="UDP-Glycosyltransferase/glycogen phosphorylase"/>
    <property type="match status" value="1"/>
</dbReference>